<evidence type="ECO:0000256" key="2">
    <source>
        <dbReference type="SAM" id="MobiDB-lite"/>
    </source>
</evidence>
<accession>A0AAV1UEU9</accession>
<dbReference type="PANTHER" id="PTHR15503:SF22">
    <property type="entry name" value="TRANSPOSON TY3-I GAG POLYPROTEIN"/>
    <property type="match status" value="1"/>
</dbReference>
<dbReference type="Proteomes" id="UP001162060">
    <property type="component" value="Unassembled WGS sequence"/>
</dbReference>
<protein>
    <recommendedName>
        <fullName evidence="3">CCHC-type domain-containing protein</fullName>
    </recommendedName>
</protein>
<keyword evidence="1" id="KW-0863">Zinc-finger</keyword>
<feature type="region of interest" description="Disordered" evidence="2">
    <location>
        <begin position="420"/>
        <end position="444"/>
    </location>
</feature>
<evidence type="ECO:0000259" key="3">
    <source>
        <dbReference type="PROSITE" id="PS50158"/>
    </source>
</evidence>
<keyword evidence="1" id="KW-0862">Zinc</keyword>
<dbReference type="PROSITE" id="PS50158">
    <property type="entry name" value="ZF_CCHC"/>
    <property type="match status" value="1"/>
</dbReference>
<dbReference type="AlphaFoldDB" id="A0AAV1UEU9"/>
<proteinExistence type="predicted"/>
<dbReference type="InterPro" id="IPR043502">
    <property type="entry name" value="DNA/RNA_pol_sf"/>
</dbReference>
<keyword evidence="1" id="KW-0479">Metal-binding</keyword>
<dbReference type="PANTHER" id="PTHR15503">
    <property type="entry name" value="LDOC1 RELATED"/>
    <property type="match status" value="1"/>
</dbReference>
<gene>
    <name evidence="4" type="ORF">PM001_LOCUS17742</name>
</gene>
<evidence type="ECO:0000313" key="4">
    <source>
        <dbReference type="EMBL" id="CAK7932592.1"/>
    </source>
</evidence>
<sequence length="643" mass="72388">MNMLDDEDDQSFHATRDGYSHLSDVEWDAVERMGSTMGIHAVSVMLEALNRDAQHATIAKFIQNELDAEREKVALLHQQGSQQAELLREQGAQQFELLRQQQAAAGGSMHSRRPETLTIDISKYRGVKEDSLLRWFVELDDAIRARRIDDGDMQVAFAQSNLAGRAKTWALGLKLHDPYAFGSLEVFKSRLRQTFEPPRAEFRARTELLKLKQGKRDVHAYAQHIRHLTSCISSNPVDEHTLVSVFMQGLADGPVKTHLFRLELDSLEQAISIAEQEDFSLRQARASSTSYRQPRRYDNGGPEPMELCYVESEKARSTGYKKLQRCNRCQKTGHYAYECSAPRPVSRDTGRSDRPPMRKGLGQRCIPSGEHLEEKQSIAQVKRNDNPRSTGESFVEDLAVVAQPQLEEVKEISPKITNTAEISSPKPAGISPRGAEGISPSKPEGISPQEMTETLNVIVNNGSSVGAYTLDLIAPPKLTSEITQLPTLEHKRFLRDLRSGKVKQICILVADNECVTDTRSAAVFTENERVLSSSSMDESVLDEKTRIERYDSQSWESLKENPLYEDLVEFKDVFPETVPCKLPKDKGIRHEVELKPGSKYCVMKQWPLPREQVLAIDKFFADRLAAGHVRESTSPHSSPTFCV</sequence>
<feature type="compositionally biased region" description="Basic and acidic residues" evidence="2">
    <location>
        <begin position="370"/>
        <end position="386"/>
    </location>
</feature>
<organism evidence="4 5">
    <name type="scientific">Peronospora matthiolae</name>
    <dbReference type="NCBI Taxonomy" id="2874970"/>
    <lineage>
        <taxon>Eukaryota</taxon>
        <taxon>Sar</taxon>
        <taxon>Stramenopiles</taxon>
        <taxon>Oomycota</taxon>
        <taxon>Peronosporomycetes</taxon>
        <taxon>Peronosporales</taxon>
        <taxon>Peronosporaceae</taxon>
        <taxon>Peronospora</taxon>
    </lineage>
</organism>
<name>A0AAV1UEU9_9STRA</name>
<dbReference type="Pfam" id="PF03732">
    <property type="entry name" value="Retrotrans_gag"/>
    <property type="match status" value="1"/>
</dbReference>
<dbReference type="Gene3D" id="3.10.10.10">
    <property type="entry name" value="HIV Type 1 Reverse Transcriptase, subunit A, domain 1"/>
    <property type="match status" value="1"/>
</dbReference>
<dbReference type="SUPFAM" id="SSF56672">
    <property type="entry name" value="DNA/RNA polymerases"/>
    <property type="match status" value="1"/>
</dbReference>
<dbReference type="EMBL" id="CAKLBY020000190">
    <property type="protein sequence ID" value="CAK7932592.1"/>
    <property type="molecule type" value="Genomic_DNA"/>
</dbReference>
<dbReference type="GO" id="GO:0008270">
    <property type="term" value="F:zinc ion binding"/>
    <property type="evidence" value="ECO:0007669"/>
    <property type="project" value="UniProtKB-KW"/>
</dbReference>
<feature type="compositionally biased region" description="Basic and acidic residues" evidence="2">
    <location>
        <begin position="345"/>
        <end position="356"/>
    </location>
</feature>
<dbReference type="InterPro" id="IPR032567">
    <property type="entry name" value="RTL1-rel"/>
</dbReference>
<dbReference type="InterPro" id="IPR001878">
    <property type="entry name" value="Znf_CCHC"/>
</dbReference>
<evidence type="ECO:0000313" key="5">
    <source>
        <dbReference type="Proteomes" id="UP001162060"/>
    </source>
</evidence>
<evidence type="ECO:0000256" key="1">
    <source>
        <dbReference type="PROSITE-ProRule" id="PRU00047"/>
    </source>
</evidence>
<feature type="region of interest" description="Disordered" evidence="2">
    <location>
        <begin position="342"/>
        <end position="391"/>
    </location>
</feature>
<comment type="caution">
    <text evidence="4">The sequence shown here is derived from an EMBL/GenBank/DDBJ whole genome shotgun (WGS) entry which is preliminary data.</text>
</comment>
<feature type="region of interest" description="Disordered" evidence="2">
    <location>
        <begin position="284"/>
        <end position="303"/>
    </location>
</feature>
<dbReference type="InterPro" id="IPR005162">
    <property type="entry name" value="Retrotrans_gag_dom"/>
</dbReference>
<dbReference type="GO" id="GO:0003676">
    <property type="term" value="F:nucleic acid binding"/>
    <property type="evidence" value="ECO:0007669"/>
    <property type="project" value="InterPro"/>
</dbReference>
<reference evidence="4" key="1">
    <citation type="submission" date="2024-01" db="EMBL/GenBank/DDBJ databases">
        <authorList>
            <person name="Webb A."/>
        </authorList>
    </citation>
    <scope>NUCLEOTIDE SEQUENCE</scope>
    <source>
        <strain evidence="4">Pm1</strain>
    </source>
</reference>
<feature type="domain" description="CCHC-type" evidence="3">
    <location>
        <begin position="325"/>
        <end position="339"/>
    </location>
</feature>